<feature type="domain" description="Polymerase beta nucleotidyltransferase" evidence="1">
    <location>
        <begin position="24"/>
        <end position="78"/>
    </location>
</feature>
<dbReference type="Gene3D" id="3.30.460.10">
    <property type="entry name" value="Beta Polymerase, domain 2"/>
    <property type="match status" value="1"/>
</dbReference>
<protein>
    <submittedName>
        <fullName evidence="2">Nucleotidyltransferase domain-containing protein</fullName>
    </submittedName>
</protein>
<dbReference type="SUPFAM" id="SSF81301">
    <property type="entry name" value="Nucleotidyltransferase"/>
    <property type="match status" value="1"/>
</dbReference>
<proteinExistence type="predicted"/>
<keyword evidence="2" id="KW-0808">Transferase</keyword>
<dbReference type="AlphaFoldDB" id="A0A2J6X960"/>
<evidence type="ECO:0000313" key="3">
    <source>
        <dbReference type="Proteomes" id="UP000236910"/>
    </source>
</evidence>
<evidence type="ECO:0000313" key="2">
    <source>
        <dbReference type="EMBL" id="PMP83837.1"/>
    </source>
</evidence>
<dbReference type="PANTHER" id="PTHR33933">
    <property type="entry name" value="NUCLEOTIDYLTRANSFERASE"/>
    <property type="match status" value="1"/>
</dbReference>
<evidence type="ECO:0000259" key="1">
    <source>
        <dbReference type="Pfam" id="PF18765"/>
    </source>
</evidence>
<dbReference type="GO" id="GO:0016740">
    <property type="term" value="F:transferase activity"/>
    <property type="evidence" value="ECO:0007669"/>
    <property type="project" value="UniProtKB-KW"/>
</dbReference>
<dbReference type="Proteomes" id="UP000236910">
    <property type="component" value="Unassembled WGS sequence"/>
</dbReference>
<sequence length="106" mass="12196">MDMERKNKILNELKREIIAILGPKFAKLILFGSHARGEEKEFSDIDLLLLVREELADEEREKIYNTVSNISLKNDVVISLIDYPAAIFNSFNTPFLQSIKEEGLEI</sequence>
<dbReference type="InterPro" id="IPR043519">
    <property type="entry name" value="NT_sf"/>
</dbReference>
<dbReference type="InterPro" id="IPR041633">
    <property type="entry name" value="Polbeta"/>
</dbReference>
<accession>A0A2J6X960</accession>
<organism evidence="2 3">
    <name type="scientific">Caldisericum exile</name>
    <dbReference type="NCBI Taxonomy" id="693075"/>
    <lineage>
        <taxon>Bacteria</taxon>
        <taxon>Pseudomonadati</taxon>
        <taxon>Caldisericota/Cryosericota group</taxon>
        <taxon>Caldisericota</taxon>
        <taxon>Caldisericia</taxon>
        <taxon>Caldisericales</taxon>
        <taxon>Caldisericaceae</taxon>
        <taxon>Caldisericum</taxon>
    </lineage>
</organism>
<dbReference type="Pfam" id="PF18765">
    <property type="entry name" value="Polbeta"/>
    <property type="match status" value="1"/>
</dbReference>
<dbReference type="PANTHER" id="PTHR33933:SF1">
    <property type="entry name" value="PROTEIN ADENYLYLTRANSFERASE MNTA-RELATED"/>
    <property type="match status" value="1"/>
</dbReference>
<dbReference type="CDD" id="cd05403">
    <property type="entry name" value="NT_KNTase_like"/>
    <property type="match status" value="1"/>
</dbReference>
<reference evidence="2 3" key="1">
    <citation type="submission" date="2018-01" db="EMBL/GenBank/DDBJ databases">
        <title>Metagenomic assembled genomes from two thermal pools in the Uzon Caldera, Kamchatka, Russia.</title>
        <authorList>
            <person name="Wilkins L."/>
            <person name="Ettinger C."/>
        </authorList>
    </citation>
    <scope>NUCLEOTIDE SEQUENCE [LARGE SCALE GENOMIC DNA]</scope>
    <source>
        <strain evidence="2">ARK-10</strain>
    </source>
</reference>
<dbReference type="InterPro" id="IPR052548">
    <property type="entry name" value="Type_VII_TA_antitoxin"/>
</dbReference>
<gene>
    <name evidence="2" type="ORF">C0175_01095</name>
</gene>
<name>A0A2J6X960_9BACT</name>
<comment type="caution">
    <text evidence="2">The sequence shown here is derived from an EMBL/GenBank/DDBJ whole genome shotgun (WGS) entry which is preliminary data.</text>
</comment>
<dbReference type="EMBL" id="PNIX01000064">
    <property type="protein sequence ID" value="PMP83837.1"/>
    <property type="molecule type" value="Genomic_DNA"/>
</dbReference>